<evidence type="ECO:0000259" key="5">
    <source>
        <dbReference type="Pfam" id="PF00703"/>
    </source>
</evidence>
<dbReference type="InterPro" id="IPR017853">
    <property type="entry name" value="GH"/>
</dbReference>
<dbReference type="SUPFAM" id="SSF49785">
    <property type="entry name" value="Galactose-binding domain-like"/>
    <property type="match status" value="1"/>
</dbReference>
<dbReference type="Gene3D" id="2.60.120.260">
    <property type="entry name" value="Galactose-binding domain-like"/>
    <property type="match status" value="1"/>
</dbReference>
<name>F3QY23_9BACT</name>
<dbReference type="SUPFAM" id="SSF49303">
    <property type="entry name" value="beta-Galactosidase/glucuronidase domain"/>
    <property type="match status" value="1"/>
</dbReference>
<proteinExistence type="inferred from homology"/>
<evidence type="ECO:0000313" key="10">
    <source>
        <dbReference type="EMBL" id="EGG50669.1"/>
    </source>
</evidence>
<dbReference type="InterPro" id="IPR036156">
    <property type="entry name" value="Beta-gal/glucu_dom_sf"/>
</dbReference>
<organism evidence="10 11">
    <name type="scientific">Paraprevotella xylaniphila YIT 11841</name>
    <dbReference type="NCBI Taxonomy" id="762982"/>
    <lineage>
        <taxon>Bacteria</taxon>
        <taxon>Pseudomonadati</taxon>
        <taxon>Bacteroidota</taxon>
        <taxon>Bacteroidia</taxon>
        <taxon>Bacteroidales</taxon>
        <taxon>Prevotellaceae</taxon>
        <taxon>Paraprevotella</taxon>
    </lineage>
</organism>
<dbReference type="GO" id="GO:0004553">
    <property type="term" value="F:hydrolase activity, hydrolyzing O-glycosyl compounds"/>
    <property type="evidence" value="ECO:0007669"/>
    <property type="project" value="InterPro"/>
</dbReference>
<feature type="domain" description="DUF4982" evidence="8">
    <location>
        <begin position="678"/>
        <end position="736"/>
    </location>
</feature>
<dbReference type="InterPro" id="IPR006102">
    <property type="entry name" value="Ig-like_GH2"/>
</dbReference>
<evidence type="ECO:0000256" key="2">
    <source>
        <dbReference type="ARBA" id="ARBA00022801"/>
    </source>
</evidence>
<evidence type="ECO:0000256" key="1">
    <source>
        <dbReference type="ARBA" id="ARBA00007401"/>
    </source>
</evidence>
<dbReference type="InterPro" id="IPR006104">
    <property type="entry name" value="Glyco_hydro_2_N"/>
</dbReference>
<dbReference type="PRINTS" id="PR00132">
    <property type="entry name" value="GLHYDRLASE2"/>
</dbReference>
<keyword evidence="4" id="KW-0472">Membrane</keyword>
<protein>
    <submittedName>
        <fullName evidence="10">Glycosyl hydrolase family 2, sugar binding domain protein</fullName>
    </submittedName>
</protein>
<dbReference type="STRING" id="762982.HMPREF9442_03114"/>
<dbReference type="InterPro" id="IPR023232">
    <property type="entry name" value="Glyco_hydro_2_AS"/>
</dbReference>
<dbReference type="InterPro" id="IPR013783">
    <property type="entry name" value="Ig-like_fold"/>
</dbReference>
<dbReference type="EMBL" id="AFBR01000092">
    <property type="protein sequence ID" value="EGG50669.1"/>
    <property type="molecule type" value="Genomic_DNA"/>
</dbReference>
<dbReference type="Pfam" id="PF00703">
    <property type="entry name" value="Glyco_hydro_2"/>
    <property type="match status" value="1"/>
</dbReference>
<dbReference type="InterPro" id="IPR032311">
    <property type="entry name" value="DUF4982"/>
</dbReference>
<dbReference type="InterPro" id="IPR008964">
    <property type="entry name" value="Invasin/intimin_cell_adhesion"/>
</dbReference>
<dbReference type="InterPro" id="IPR006103">
    <property type="entry name" value="Glyco_hydro_2_cat"/>
</dbReference>
<evidence type="ECO:0000259" key="7">
    <source>
        <dbReference type="Pfam" id="PF02837"/>
    </source>
</evidence>
<evidence type="ECO:0000259" key="8">
    <source>
        <dbReference type="Pfam" id="PF16355"/>
    </source>
</evidence>
<evidence type="ECO:0000313" key="11">
    <source>
        <dbReference type="Proteomes" id="UP000005546"/>
    </source>
</evidence>
<feature type="domain" description="Glycoside hydrolase family 2" evidence="9">
    <location>
        <begin position="750"/>
        <end position="851"/>
    </location>
</feature>
<dbReference type="HOGENOM" id="CLU_006501_0_1_10"/>
<dbReference type="Proteomes" id="UP000005546">
    <property type="component" value="Unassembled WGS sequence"/>
</dbReference>
<dbReference type="Pfam" id="PF18565">
    <property type="entry name" value="Glyco_hydro2_C5"/>
    <property type="match status" value="1"/>
</dbReference>
<keyword evidence="4" id="KW-1133">Transmembrane helix</keyword>
<dbReference type="PANTHER" id="PTHR42732:SF1">
    <property type="entry name" value="BETA-MANNOSIDASE"/>
    <property type="match status" value="1"/>
</dbReference>
<dbReference type="InterPro" id="IPR008979">
    <property type="entry name" value="Galactose-bd-like_sf"/>
</dbReference>
<dbReference type="Pfam" id="PF02836">
    <property type="entry name" value="Glyco_hydro_2_C"/>
    <property type="match status" value="1"/>
</dbReference>
<dbReference type="SUPFAM" id="SSF49373">
    <property type="entry name" value="Invasin/intimin cell-adhesion fragments"/>
    <property type="match status" value="1"/>
</dbReference>
<dbReference type="InterPro" id="IPR006101">
    <property type="entry name" value="Glyco_hydro_2"/>
</dbReference>
<evidence type="ECO:0000259" key="9">
    <source>
        <dbReference type="Pfam" id="PF18565"/>
    </source>
</evidence>
<dbReference type="InterPro" id="IPR040605">
    <property type="entry name" value="Glyco_hydro2_dom5"/>
</dbReference>
<accession>F3QY23</accession>
<keyword evidence="3" id="KW-0326">Glycosidase</keyword>
<feature type="domain" description="Glycoside hydrolase family 2 immunoglobulin-like beta-sandwich" evidence="5">
    <location>
        <begin position="212"/>
        <end position="315"/>
    </location>
</feature>
<evidence type="ECO:0000259" key="6">
    <source>
        <dbReference type="Pfam" id="PF02836"/>
    </source>
</evidence>
<dbReference type="AlphaFoldDB" id="F3QY23"/>
<dbReference type="InterPro" id="IPR051913">
    <property type="entry name" value="GH2_Domain-Containing"/>
</dbReference>
<keyword evidence="4" id="KW-0812">Transmembrane</keyword>
<feature type="domain" description="Glycoside hydrolase family 2 catalytic" evidence="6">
    <location>
        <begin position="325"/>
        <end position="449"/>
    </location>
</feature>
<gene>
    <name evidence="10" type="ORF">HMPREF9442_03114</name>
</gene>
<feature type="transmembrane region" description="Helical" evidence="4">
    <location>
        <begin position="12"/>
        <end position="35"/>
    </location>
</feature>
<dbReference type="Pfam" id="PF16355">
    <property type="entry name" value="DUF4982"/>
    <property type="match status" value="1"/>
</dbReference>
<dbReference type="GO" id="GO:0005975">
    <property type="term" value="P:carbohydrate metabolic process"/>
    <property type="evidence" value="ECO:0007669"/>
    <property type="project" value="InterPro"/>
</dbReference>
<dbReference type="eggNOG" id="COG3250">
    <property type="taxonomic scope" value="Bacteria"/>
</dbReference>
<dbReference type="PROSITE" id="PS00608">
    <property type="entry name" value="GLYCOSYL_HYDROL_F2_2"/>
    <property type="match status" value="1"/>
</dbReference>
<evidence type="ECO:0000256" key="4">
    <source>
        <dbReference type="SAM" id="Phobius"/>
    </source>
</evidence>
<sequence length="859" mass="97281">MIKKKKMKMEFIRRFVGLFILYGRFVLLAVGGYVFTMSSYAFSGKERAELFVSGWRFHLGNPEGDASRQDFDDGAWRLLDLPHDWSIEGDFSADHPARKEGGALPGGLGWYRKVFEAPREWQGKKVFVDFDGVYMNSEVFVNGNSLGVRPYGYSSFRYDLTPYLKWGERNVLAVKVDNSTQPNSRWYSGSGIYRNVWLTVVEPVHVGHWGTFVTTPEVTGEKAVMEVRTMVKNDGQAGRRVGVVSTLLDARGRMVAGQSGFVDVPAGGCSEASHTLIMTAPELWSTEHPYLYKVRTELKVDGRSVDTYYTTTGVRHFKFDARTGFWLNGKHMKINGVCMHHDLGCLGAAVNVRAIKRQLEILKEMGCNGIRCTHNPPAPELLDLCDRMGFVVMDEAFDMWRIHKTAYDYACYFDRWHERDLADLVLRDRNHPCIFMWSVGNEVGEQWRNAGRDTLSVEDANILLNFGRDESDLPRLEGTHVNTLLAAKLSGLVRRYDPTRPVLTGNNSGGKDNLLHKPEAGMDIIGYNYCVWDIPKVPKVFPGRPFLLTESISGLMTRGFYRMPSDSMYVWPMRGEVRVPEGSNHLTSAYDNCHVPWGCSHEAGMRMVKNNDFISGQYVWTGFDYIGEPTPFPFPSRSSYFGIIDLAGFPKDVYYMYQSEWAEKPVLHLFPHWNWKEGQKVDLWVYYNQADEVELFVNGKSQGTKRKGRDDFHVAWRVRYEPGTVKAVSRKDGKEVLVREIHTAGVPARIRLTADRDTLCADGRDLAFVTVEVLDRDGNLCPEAENLVHFEVGGQVLIAGVDNGSPFSMERFKDTKRKAFFGKCLVVLQSNGKAGHATLKAVSEGLDGAELKIKMERSR</sequence>
<comment type="caution">
    <text evidence="10">The sequence shown here is derived from an EMBL/GenBank/DDBJ whole genome shotgun (WGS) entry which is preliminary data.</text>
</comment>
<dbReference type="Gene3D" id="3.20.20.80">
    <property type="entry name" value="Glycosidases"/>
    <property type="match status" value="1"/>
</dbReference>
<reference evidence="10 11" key="1">
    <citation type="submission" date="2011-02" db="EMBL/GenBank/DDBJ databases">
        <authorList>
            <person name="Weinstock G."/>
            <person name="Sodergren E."/>
            <person name="Clifton S."/>
            <person name="Fulton L."/>
            <person name="Fulton B."/>
            <person name="Courtney L."/>
            <person name="Fronick C."/>
            <person name="Harrison M."/>
            <person name="Strong C."/>
            <person name="Farmer C."/>
            <person name="Delahaunty K."/>
            <person name="Markovic C."/>
            <person name="Hall O."/>
            <person name="Minx P."/>
            <person name="Tomlinson C."/>
            <person name="Mitreva M."/>
            <person name="Hou S."/>
            <person name="Chen J."/>
            <person name="Wollam A."/>
            <person name="Pepin K.H."/>
            <person name="Johnson M."/>
            <person name="Bhonagiri V."/>
            <person name="Zhang X."/>
            <person name="Suruliraj S."/>
            <person name="Warren W."/>
            <person name="Chinwalla A."/>
            <person name="Mardis E.R."/>
            <person name="Wilson R.K."/>
        </authorList>
    </citation>
    <scope>NUCLEOTIDE SEQUENCE [LARGE SCALE GENOMIC DNA]</scope>
    <source>
        <strain evidence="10 11">YIT 11841</strain>
    </source>
</reference>
<keyword evidence="2 10" id="KW-0378">Hydrolase</keyword>
<dbReference type="Gene3D" id="2.60.40.10">
    <property type="entry name" value="Immunoglobulins"/>
    <property type="match status" value="3"/>
</dbReference>
<dbReference type="PANTHER" id="PTHR42732">
    <property type="entry name" value="BETA-GALACTOSIDASE"/>
    <property type="match status" value="1"/>
</dbReference>
<feature type="domain" description="Glycosyl hydrolases family 2 sugar binding" evidence="7">
    <location>
        <begin position="107"/>
        <end position="198"/>
    </location>
</feature>
<keyword evidence="11" id="KW-1185">Reference proteome</keyword>
<dbReference type="SUPFAM" id="SSF51445">
    <property type="entry name" value="(Trans)glycosidases"/>
    <property type="match status" value="1"/>
</dbReference>
<dbReference type="Pfam" id="PF02837">
    <property type="entry name" value="Glyco_hydro_2_N"/>
    <property type="match status" value="1"/>
</dbReference>
<evidence type="ECO:0000256" key="3">
    <source>
        <dbReference type="ARBA" id="ARBA00023295"/>
    </source>
</evidence>
<comment type="similarity">
    <text evidence="1">Belongs to the glycosyl hydrolase 2 family.</text>
</comment>